<evidence type="ECO:0000256" key="2">
    <source>
        <dbReference type="ARBA" id="ARBA00022630"/>
    </source>
</evidence>
<evidence type="ECO:0000313" key="5">
    <source>
        <dbReference type="EMBL" id="KAF2159954.1"/>
    </source>
</evidence>
<dbReference type="EMBL" id="ML993631">
    <property type="protein sequence ID" value="KAF2159954.1"/>
    <property type="molecule type" value="Genomic_DNA"/>
</dbReference>
<proteinExistence type="inferred from homology"/>
<dbReference type="Proteomes" id="UP000799537">
    <property type="component" value="Unassembled WGS sequence"/>
</dbReference>
<keyword evidence="4" id="KW-0560">Oxidoreductase</keyword>
<dbReference type="PANTHER" id="PTHR42877">
    <property type="entry name" value="L-ORNITHINE N(5)-MONOOXYGENASE-RELATED"/>
    <property type="match status" value="1"/>
</dbReference>
<dbReference type="InterPro" id="IPR051209">
    <property type="entry name" value="FAD-bind_Monooxygenase_sf"/>
</dbReference>
<dbReference type="SUPFAM" id="SSF51905">
    <property type="entry name" value="FAD/NAD(P)-binding domain"/>
    <property type="match status" value="3"/>
</dbReference>
<reference evidence="5" key="1">
    <citation type="journal article" date="2020" name="Stud. Mycol.">
        <title>101 Dothideomycetes genomes: a test case for predicting lifestyles and emergence of pathogens.</title>
        <authorList>
            <person name="Haridas S."/>
            <person name="Albert R."/>
            <person name="Binder M."/>
            <person name="Bloem J."/>
            <person name="Labutti K."/>
            <person name="Salamov A."/>
            <person name="Andreopoulos B."/>
            <person name="Baker S."/>
            <person name="Barry K."/>
            <person name="Bills G."/>
            <person name="Bluhm B."/>
            <person name="Cannon C."/>
            <person name="Castanera R."/>
            <person name="Culley D."/>
            <person name="Daum C."/>
            <person name="Ezra D."/>
            <person name="Gonzalez J."/>
            <person name="Henrissat B."/>
            <person name="Kuo A."/>
            <person name="Liang C."/>
            <person name="Lipzen A."/>
            <person name="Lutzoni F."/>
            <person name="Magnuson J."/>
            <person name="Mondo S."/>
            <person name="Nolan M."/>
            <person name="Ohm R."/>
            <person name="Pangilinan J."/>
            <person name="Park H.-J."/>
            <person name="Ramirez L."/>
            <person name="Alfaro M."/>
            <person name="Sun H."/>
            <person name="Tritt A."/>
            <person name="Yoshinaga Y."/>
            <person name="Zwiers L.-H."/>
            <person name="Turgeon B."/>
            <person name="Goodwin S."/>
            <person name="Spatafora J."/>
            <person name="Crous P."/>
            <person name="Grigoriev I."/>
        </authorList>
    </citation>
    <scope>NUCLEOTIDE SEQUENCE</scope>
    <source>
        <strain evidence="5">ATCC 36951</strain>
    </source>
</reference>
<dbReference type="Gene3D" id="3.50.50.60">
    <property type="entry name" value="FAD/NAD(P)-binding domain"/>
    <property type="match status" value="2"/>
</dbReference>
<dbReference type="InterPro" id="IPR020946">
    <property type="entry name" value="Flavin_mOase-like"/>
</dbReference>
<dbReference type="OrthoDB" id="74360at2759"/>
<dbReference type="GO" id="GO:0004499">
    <property type="term" value="F:N,N-dimethylaniline monooxygenase activity"/>
    <property type="evidence" value="ECO:0007669"/>
    <property type="project" value="InterPro"/>
</dbReference>
<keyword evidence="2" id="KW-0285">Flavoprotein</keyword>
<evidence type="ECO:0008006" key="7">
    <source>
        <dbReference type="Google" id="ProtNLM"/>
    </source>
</evidence>
<dbReference type="RefSeq" id="XP_033660843.1">
    <property type="nucleotide sequence ID" value="XM_033818855.1"/>
</dbReference>
<evidence type="ECO:0000256" key="3">
    <source>
        <dbReference type="ARBA" id="ARBA00022827"/>
    </source>
</evidence>
<name>A0A6A6BYT0_ZASCE</name>
<protein>
    <recommendedName>
        <fullName evidence="7">FAD/NAD(P)-binding domain-containing protein</fullName>
    </recommendedName>
</protein>
<dbReference type="GeneID" id="54572127"/>
<keyword evidence="3" id="KW-0274">FAD</keyword>
<dbReference type="InterPro" id="IPR036188">
    <property type="entry name" value="FAD/NAD-bd_sf"/>
</dbReference>
<evidence type="ECO:0000256" key="4">
    <source>
        <dbReference type="ARBA" id="ARBA00023002"/>
    </source>
</evidence>
<gene>
    <name evidence="5" type="ORF">M409DRAFT_70703</name>
</gene>
<dbReference type="AlphaFoldDB" id="A0A6A6BYT0"/>
<dbReference type="GO" id="GO:0050661">
    <property type="term" value="F:NADP binding"/>
    <property type="evidence" value="ECO:0007669"/>
    <property type="project" value="InterPro"/>
</dbReference>
<organism evidence="5 6">
    <name type="scientific">Zasmidium cellare ATCC 36951</name>
    <dbReference type="NCBI Taxonomy" id="1080233"/>
    <lineage>
        <taxon>Eukaryota</taxon>
        <taxon>Fungi</taxon>
        <taxon>Dikarya</taxon>
        <taxon>Ascomycota</taxon>
        <taxon>Pezizomycotina</taxon>
        <taxon>Dothideomycetes</taxon>
        <taxon>Dothideomycetidae</taxon>
        <taxon>Mycosphaerellales</taxon>
        <taxon>Mycosphaerellaceae</taxon>
        <taxon>Zasmidium</taxon>
    </lineage>
</organism>
<dbReference type="PANTHER" id="PTHR42877:SF7">
    <property type="entry name" value="FLAVIN-BINDING MONOOXYGENASE-RELATED"/>
    <property type="match status" value="1"/>
</dbReference>
<comment type="similarity">
    <text evidence="1">Belongs to the FAD-binding monooxygenase family.</text>
</comment>
<evidence type="ECO:0000313" key="6">
    <source>
        <dbReference type="Proteomes" id="UP000799537"/>
    </source>
</evidence>
<accession>A0A6A6BYT0</accession>
<sequence length="558" mass="64418">MLEKIDLVPEQPPSNPKAERFVPKFIYHDPNYPTPAINIREDFYGSRRRLKVAVLGAGMSCLSFLHHLFELVPRDTVDVTVYDMNEDVGGVWQSTTYPGCRSDSPSATYQIPWRPHIWSQFYAPQEEIKEYLQTVAGENDFYPLMKLRHEVVRAEWRTEEAKWTLRIRDLVADAEFEGKSDMFVECDGPVSKPQILVEGLNIYQGVVVHSGDWPEDLDLKGKRVALMGYGSSGVQLAPNILLRVSKLYTWFRGRAYMAPPPFPGFAYDVQGTNFAYSEQQRALLHDPDVYLAYRKALDDDFNRQFDLVVNGSETSKKVRQLIKAYMQEKLKSKPGLYDMIRYLEALVDEKTTVFQGEPRHFTPNGFLDPDGIEHEVDVVIAATGYEYEHMPRYPKIVDGEDIATWWASRGGFGHTYMAICSEHMPNYFNPGTAYSGLYRSFFQPGEGLSIYMAKVINKMQLERILSFVPKERAVNHFVRHADTFMQRWVQSGPCQAFYKSHGRPRLWPGSYSQYMQILENPRFEDFDMVYEDEDDIFSYFGNGFALHPEGFEEEEDSS</sequence>
<dbReference type="GO" id="GO:0050660">
    <property type="term" value="F:flavin adenine dinucleotide binding"/>
    <property type="evidence" value="ECO:0007669"/>
    <property type="project" value="InterPro"/>
</dbReference>
<dbReference type="Pfam" id="PF00743">
    <property type="entry name" value="FMO-like"/>
    <property type="match status" value="1"/>
</dbReference>
<keyword evidence="6" id="KW-1185">Reference proteome</keyword>
<evidence type="ECO:0000256" key="1">
    <source>
        <dbReference type="ARBA" id="ARBA00010139"/>
    </source>
</evidence>